<dbReference type="SUPFAM" id="SSF52058">
    <property type="entry name" value="L domain-like"/>
    <property type="match status" value="1"/>
</dbReference>
<evidence type="ECO:0008006" key="5">
    <source>
        <dbReference type="Google" id="ProtNLM"/>
    </source>
</evidence>
<feature type="chain" id="PRO_5012672620" description="Internalin" evidence="2">
    <location>
        <begin position="28"/>
        <end position="230"/>
    </location>
</feature>
<feature type="signal peptide" evidence="2">
    <location>
        <begin position="1"/>
        <end position="27"/>
    </location>
</feature>
<sequence length="230" mass="24551">MRATLLRLARVACMAGITMMLVMPAAACSSVRQATPIEPTGSSSSTSRDTTHGEAPSPAANMSSTTTASPSPTGAQENLGTYRQLFADPTLAQCMAEIMGQHVDDQLTRQAAEGMTGIGGLGVANDSGLPDTEHPHCGIALKNVTSLSGLEHFTNIQTLYLDGLTHVSDLTPIRGLDRLMMLRLNGTAVTDYSQLNMPKRIFNLDVYVNPGQPTPTIAQQRAWRINIITQ</sequence>
<evidence type="ECO:0000313" key="4">
    <source>
        <dbReference type="Proteomes" id="UP000216451"/>
    </source>
</evidence>
<feature type="compositionally biased region" description="Low complexity" evidence="1">
    <location>
        <begin position="55"/>
        <end position="73"/>
    </location>
</feature>
<dbReference type="EMBL" id="MWXA01000001">
    <property type="protein sequence ID" value="OZG68811.1"/>
    <property type="molecule type" value="Genomic_DNA"/>
</dbReference>
<keyword evidence="2" id="KW-0732">Signal</keyword>
<dbReference type="Gene3D" id="3.80.10.10">
    <property type="entry name" value="Ribonuclease Inhibitor"/>
    <property type="match status" value="1"/>
</dbReference>
<evidence type="ECO:0000256" key="2">
    <source>
        <dbReference type="SAM" id="SignalP"/>
    </source>
</evidence>
<keyword evidence="4" id="KW-1185">Reference proteome</keyword>
<accession>A0A261GBJ9</accession>
<organism evidence="3 4">
    <name type="scientific">Bifidobacterium aquikefiri</name>
    <dbReference type="NCBI Taxonomy" id="1653207"/>
    <lineage>
        <taxon>Bacteria</taxon>
        <taxon>Bacillati</taxon>
        <taxon>Actinomycetota</taxon>
        <taxon>Actinomycetes</taxon>
        <taxon>Bifidobacteriales</taxon>
        <taxon>Bifidobacteriaceae</taxon>
        <taxon>Bifidobacterium</taxon>
    </lineage>
</organism>
<protein>
    <recommendedName>
        <fullName evidence="5">Internalin</fullName>
    </recommendedName>
</protein>
<dbReference type="InterPro" id="IPR032675">
    <property type="entry name" value="LRR_dom_sf"/>
</dbReference>
<evidence type="ECO:0000256" key="1">
    <source>
        <dbReference type="SAM" id="MobiDB-lite"/>
    </source>
</evidence>
<dbReference type="AlphaFoldDB" id="A0A261GBJ9"/>
<dbReference type="Proteomes" id="UP000216451">
    <property type="component" value="Unassembled WGS sequence"/>
</dbReference>
<name>A0A261GBJ9_9BIFI</name>
<proteinExistence type="predicted"/>
<comment type="caution">
    <text evidence="3">The sequence shown here is derived from an EMBL/GenBank/DDBJ whole genome shotgun (WGS) entry which is preliminary data.</text>
</comment>
<feature type="region of interest" description="Disordered" evidence="1">
    <location>
        <begin position="35"/>
        <end position="77"/>
    </location>
</feature>
<evidence type="ECO:0000313" key="3">
    <source>
        <dbReference type="EMBL" id="OZG68811.1"/>
    </source>
</evidence>
<reference evidence="3 4" key="1">
    <citation type="journal article" date="2017" name="BMC Genomics">
        <title>Comparative genomic and phylogenomic analyses of the Bifidobacteriaceae family.</title>
        <authorList>
            <person name="Lugli G.A."/>
            <person name="Milani C."/>
            <person name="Turroni F."/>
            <person name="Duranti S."/>
            <person name="Mancabelli L."/>
            <person name="Mangifesta M."/>
            <person name="Ferrario C."/>
            <person name="Modesto M."/>
            <person name="Mattarelli P."/>
            <person name="Jiri K."/>
            <person name="van Sinderen D."/>
            <person name="Ventura M."/>
        </authorList>
    </citation>
    <scope>NUCLEOTIDE SEQUENCE [LARGE SCALE GENOMIC DNA]</scope>
    <source>
        <strain evidence="3 4">LMG 28769</strain>
    </source>
</reference>
<gene>
    <name evidence="3" type="ORF">BAQU_0112</name>
</gene>